<keyword evidence="2" id="KW-0472">Membrane</keyword>
<keyword evidence="2" id="KW-0812">Transmembrane</keyword>
<sequence>MKHISNTRFLKTLVIGAIITGVLTWMVTSSLFITPLYRSEALIYVPLTIPSKQIEQQGIGFASDIEIDGHIQIFQSGRMRDSLISRYNLAEKFGIDLSETGGLSRLYKAIDSRIKYEKTRFSSVSVTVLDPDPEKAAEMANTIVELGDIIKEDILYENRMNALMQAQLHYENKLHGVEKLENKIDNLENTIDDNTKSNELFRLKNQYPIELQELGSRKNHLETVERDFKTELPRAYVISEAIPAAEPTWPRRKLIALASVFAYIFLLIVFKIIKQDVTSTG</sequence>
<dbReference type="RefSeq" id="WP_119349029.1">
    <property type="nucleotide sequence ID" value="NZ_QWET01000003.1"/>
</dbReference>
<evidence type="ECO:0000256" key="1">
    <source>
        <dbReference type="SAM" id="Coils"/>
    </source>
</evidence>
<comment type="caution">
    <text evidence="3">The sequence shown here is derived from an EMBL/GenBank/DDBJ whole genome shotgun (WGS) entry which is preliminary data.</text>
</comment>
<reference evidence="3 4" key="1">
    <citation type="journal article" date="2015" name="Int. J. Syst. Evol. Microbiol.">
        <title>Mariniphaga sediminis sp. nov., isolated from coastal sediment.</title>
        <authorList>
            <person name="Wang F.Q."/>
            <person name="Shen Q.Y."/>
            <person name="Chen G.J."/>
            <person name="Du Z.J."/>
        </authorList>
    </citation>
    <scope>NUCLEOTIDE SEQUENCE [LARGE SCALE GENOMIC DNA]</scope>
    <source>
        <strain evidence="3 4">SY21</strain>
    </source>
</reference>
<dbReference type="AlphaFoldDB" id="A0A399D787"/>
<gene>
    <name evidence="3" type="ORF">D1164_05950</name>
</gene>
<keyword evidence="4" id="KW-1185">Reference proteome</keyword>
<dbReference type="InterPro" id="IPR050445">
    <property type="entry name" value="Bact_polysacc_biosynth/exp"/>
</dbReference>
<dbReference type="GO" id="GO:0004713">
    <property type="term" value="F:protein tyrosine kinase activity"/>
    <property type="evidence" value="ECO:0007669"/>
    <property type="project" value="TreeGrafter"/>
</dbReference>
<dbReference type="Proteomes" id="UP000266441">
    <property type="component" value="Unassembled WGS sequence"/>
</dbReference>
<dbReference type="PANTHER" id="PTHR32309:SF13">
    <property type="entry name" value="FERRIC ENTEROBACTIN TRANSPORT PROTEIN FEPE"/>
    <property type="match status" value="1"/>
</dbReference>
<dbReference type="EMBL" id="QWET01000003">
    <property type="protein sequence ID" value="RIH66442.1"/>
    <property type="molecule type" value="Genomic_DNA"/>
</dbReference>
<dbReference type="GO" id="GO:0005886">
    <property type="term" value="C:plasma membrane"/>
    <property type="evidence" value="ECO:0007669"/>
    <property type="project" value="TreeGrafter"/>
</dbReference>
<feature type="transmembrane region" description="Helical" evidence="2">
    <location>
        <begin position="254"/>
        <end position="273"/>
    </location>
</feature>
<name>A0A399D787_9BACT</name>
<keyword evidence="2" id="KW-1133">Transmembrane helix</keyword>
<proteinExistence type="predicted"/>
<evidence type="ECO:0000256" key="2">
    <source>
        <dbReference type="SAM" id="Phobius"/>
    </source>
</evidence>
<evidence type="ECO:0000313" key="4">
    <source>
        <dbReference type="Proteomes" id="UP000266441"/>
    </source>
</evidence>
<keyword evidence="1" id="KW-0175">Coiled coil</keyword>
<organism evidence="3 4">
    <name type="scientific">Mariniphaga sediminis</name>
    <dbReference type="NCBI Taxonomy" id="1628158"/>
    <lineage>
        <taxon>Bacteria</taxon>
        <taxon>Pseudomonadati</taxon>
        <taxon>Bacteroidota</taxon>
        <taxon>Bacteroidia</taxon>
        <taxon>Marinilabiliales</taxon>
        <taxon>Prolixibacteraceae</taxon>
        <taxon>Mariniphaga</taxon>
    </lineage>
</organism>
<feature type="transmembrane region" description="Helical" evidence="2">
    <location>
        <begin position="12"/>
        <end position="33"/>
    </location>
</feature>
<evidence type="ECO:0008006" key="5">
    <source>
        <dbReference type="Google" id="ProtNLM"/>
    </source>
</evidence>
<dbReference type="PANTHER" id="PTHR32309">
    <property type="entry name" value="TYROSINE-PROTEIN KINASE"/>
    <property type="match status" value="1"/>
</dbReference>
<protein>
    <recommendedName>
        <fullName evidence="5">Polysaccharide chain length determinant N-terminal domain-containing protein</fullName>
    </recommendedName>
</protein>
<accession>A0A399D787</accession>
<evidence type="ECO:0000313" key="3">
    <source>
        <dbReference type="EMBL" id="RIH66442.1"/>
    </source>
</evidence>
<feature type="coiled-coil region" evidence="1">
    <location>
        <begin position="170"/>
        <end position="197"/>
    </location>
</feature>